<dbReference type="Proteomes" id="UP000887013">
    <property type="component" value="Unassembled WGS sequence"/>
</dbReference>
<sequence>MRHSKSGSNSNTITRLEYELSKTEKLEIIELEEENINEKDRVLDIDVALKIQDMDTYYWSNSLNALHKIRKEGNKVGNKVKEIRDLTDSDRFNPLELTIEPNNLDQRTGFHRIADDSSSNVSSDILLILHNPDMDDSYKKEEYEFRTLETQRREDVV</sequence>
<dbReference type="AlphaFoldDB" id="A0A8X6R8E8"/>
<evidence type="ECO:0000313" key="1">
    <source>
        <dbReference type="EMBL" id="GFU61545.1"/>
    </source>
</evidence>
<gene>
    <name evidence="1" type="ORF">NPIL_9091</name>
</gene>
<protein>
    <submittedName>
        <fullName evidence="1">Uncharacterized protein</fullName>
    </submittedName>
</protein>
<feature type="non-terminal residue" evidence="1">
    <location>
        <position position="1"/>
    </location>
</feature>
<dbReference type="EMBL" id="BMAW01040918">
    <property type="protein sequence ID" value="GFU61545.1"/>
    <property type="molecule type" value="Genomic_DNA"/>
</dbReference>
<name>A0A8X6R8E8_NEPPI</name>
<comment type="caution">
    <text evidence="1">The sequence shown here is derived from an EMBL/GenBank/DDBJ whole genome shotgun (WGS) entry which is preliminary data.</text>
</comment>
<organism evidence="1 2">
    <name type="scientific">Nephila pilipes</name>
    <name type="common">Giant wood spider</name>
    <name type="synonym">Nephila maculata</name>
    <dbReference type="NCBI Taxonomy" id="299642"/>
    <lineage>
        <taxon>Eukaryota</taxon>
        <taxon>Metazoa</taxon>
        <taxon>Ecdysozoa</taxon>
        <taxon>Arthropoda</taxon>
        <taxon>Chelicerata</taxon>
        <taxon>Arachnida</taxon>
        <taxon>Araneae</taxon>
        <taxon>Araneomorphae</taxon>
        <taxon>Entelegynae</taxon>
        <taxon>Araneoidea</taxon>
        <taxon>Nephilidae</taxon>
        <taxon>Nephila</taxon>
    </lineage>
</organism>
<keyword evidence="2" id="KW-1185">Reference proteome</keyword>
<accession>A0A8X6R8E8</accession>
<proteinExistence type="predicted"/>
<evidence type="ECO:0000313" key="2">
    <source>
        <dbReference type="Proteomes" id="UP000887013"/>
    </source>
</evidence>
<reference evidence="1" key="1">
    <citation type="submission" date="2020-08" db="EMBL/GenBank/DDBJ databases">
        <title>Multicomponent nature underlies the extraordinary mechanical properties of spider dragline silk.</title>
        <authorList>
            <person name="Kono N."/>
            <person name="Nakamura H."/>
            <person name="Mori M."/>
            <person name="Yoshida Y."/>
            <person name="Ohtoshi R."/>
            <person name="Malay A.D."/>
            <person name="Moran D.A.P."/>
            <person name="Tomita M."/>
            <person name="Numata K."/>
            <person name="Arakawa K."/>
        </authorList>
    </citation>
    <scope>NUCLEOTIDE SEQUENCE</scope>
</reference>